<evidence type="ECO:0000256" key="3">
    <source>
        <dbReference type="ARBA" id="ARBA00022801"/>
    </source>
</evidence>
<proteinExistence type="predicted"/>
<dbReference type="GO" id="GO:0003924">
    <property type="term" value="F:GTPase activity"/>
    <property type="evidence" value="ECO:0007669"/>
    <property type="project" value="InterPro"/>
</dbReference>
<dbReference type="Proteomes" id="UP000034407">
    <property type="component" value="Unassembled WGS sequence"/>
</dbReference>
<keyword evidence="3" id="KW-0378">Hydrolase</keyword>
<keyword evidence="8" id="KW-1185">Reference proteome</keyword>
<dbReference type="GO" id="GO:0008053">
    <property type="term" value="P:mitochondrial fusion"/>
    <property type="evidence" value="ECO:0007669"/>
    <property type="project" value="TreeGrafter"/>
</dbReference>
<dbReference type="PATRIC" id="fig|1629550.3.peg.2019"/>
<reference evidence="7 8" key="1">
    <citation type="submission" date="2015-04" db="EMBL/GenBank/DDBJ databases">
        <title>Microcin producing Clostridium sp. JC272T.</title>
        <authorList>
            <person name="Jyothsna T."/>
            <person name="Sasikala C."/>
            <person name="Ramana C."/>
        </authorList>
    </citation>
    <scope>NUCLEOTIDE SEQUENCE [LARGE SCALE GENOMIC DNA]</scope>
    <source>
        <strain evidence="7 8">JC272</strain>
    </source>
</reference>
<evidence type="ECO:0000256" key="4">
    <source>
        <dbReference type="ARBA" id="ARBA00023134"/>
    </source>
</evidence>
<dbReference type="PANTHER" id="PTHR10465:SF0">
    <property type="entry name" value="SARCALUMENIN"/>
    <property type="match status" value="1"/>
</dbReference>
<evidence type="ECO:0000256" key="2">
    <source>
        <dbReference type="ARBA" id="ARBA00022741"/>
    </source>
</evidence>
<dbReference type="EMBL" id="LBBT01000252">
    <property type="protein sequence ID" value="KKY00653.1"/>
    <property type="molecule type" value="Genomic_DNA"/>
</dbReference>
<evidence type="ECO:0000259" key="6">
    <source>
        <dbReference type="Pfam" id="PF00350"/>
    </source>
</evidence>
<dbReference type="SUPFAM" id="SSF52540">
    <property type="entry name" value="P-loop containing nucleoside triphosphate hydrolases"/>
    <property type="match status" value="1"/>
</dbReference>
<dbReference type="OrthoDB" id="9816479at2"/>
<sequence length="557" mass="66008">MYYSNREKVYMEIYSDIETIKETLKNMKMQSFLESSKTYKLIVEIEKEINIISKSINELKDPFLLFVMGPGKYGKSTLINSLIKDNKLKTKDTPNTWRLDILTASDSKKMDIVRGYETKSYEYDEGLSILEEEEEKVKNSKKFIKYKFERIKKNNDLSVYDLKDYKKSLEEQYLYKYDIVEVKHYINKSGILNDFIIVDTPGLNQNLLKNTKERMANYYKRADGVIWILDAKNIVSKSSNDMIVELNENYVLSDDYNNIICVVNKVDEIRNKCNDLSKVREKVVNLYKDYFADIVFISSKEAVDGYISNDKKLTNLSNIDELIKSINSNFKINSEKMQIKSKYMHLKISSEHLGKVINIYKRDLYEYLYKFDQIKRDINYEIEKLKSYFENKINTCTNIENLKANGVYTQLKKLENLLEIELNNMYLSLNKKILCCDETDDLNHIDVNISKSKEILNIEYLIKEEKNQYKEIALLSKLKKVKNYETNMYLIIDERNKLRSNLLNYLDSQLNSIEKDIINKSTKAFRRKYTDYMIIKEHLRKVNDIDNILKKWGDYVG</sequence>
<dbReference type="InterPro" id="IPR045063">
    <property type="entry name" value="Dynamin_N"/>
</dbReference>
<dbReference type="InterPro" id="IPR027094">
    <property type="entry name" value="Mitofusin_fam"/>
</dbReference>
<evidence type="ECO:0000256" key="5">
    <source>
        <dbReference type="ARBA" id="ARBA00023136"/>
    </source>
</evidence>
<dbReference type="Gene3D" id="3.40.50.300">
    <property type="entry name" value="P-loop containing nucleotide triphosphate hydrolases"/>
    <property type="match status" value="1"/>
</dbReference>
<dbReference type="InterPro" id="IPR027417">
    <property type="entry name" value="P-loop_NTPase"/>
</dbReference>
<keyword evidence="4" id="KW-0342">GTP-binding</keyword>
<comment type="caution">
    <text evidence="7">The sequence shown here is derived from an EMBL/GenBank/DDBJ whole genome shotgun (WGS) entry which is preliminary data.</text>
</comment>
<gene>
    <name evidence="7" type="ORF">VN21_12880</name>
</gene>
<dbReference type="AlphaFoldDB" id="A0A0M3DEE0"/>
<keyword evidence="2" id="KW-0547">Nucleotide-binding</keyword>
<accession>A0A0M3DEE0</accession>
<evidence type="ECO:0000313" key="8">
    <source>
        <dbReference type="Proteomes" id="UP000034407"/>
    </source>
</evidence>
<feature type="domain" description="Dynamin N-terminal" evidence="6">
    <location>
        <begin position="66"/>
        <end position="265"/>
    </location>
</feature>
<dbReference type="PANTHER" id="PTHR10465">
    <property type="entry name" value="TRANSMEMBRANE GTPASE FZO1"/>
    <property type="match status" value="1"/>
</dbReference>
<evidence type="ECO:0000313" key="7">
    <source>
        <dbReference type="EMBL" id="KKY00653.1"/>
    </source>
</evidence>
<dbReference type="GO" id="GO:0016020">
    <property type="term" value="C:membrane"/>
    <property type="evidence" value="ECO:0007669"/>
    <property type="project" value="UniProtKB-SubCell"/>
</dbReference>
<name>A0A0M3DEE0_9FIRM</name>
<keyword evidence="5" id="KW-0472">Membrane</keyword>
<dbReference type="Pfam" id="PF00350">
    <property type="entry name" value="Dynamin_N"/>
    <property type="match status" value="1"/>
</dbReference>
<comment type="subcellular location">
    <subcellularLocation>
        <location evidence="1">Membrane</location>
    </subcellularLocation>
</comment>
<organism evidence="7 8">
    <name type="scientific">Paraclostridium benzoelyticum</name>
    <dbReference type="NCBI Taxonomy" id="1629550"/>
    <lineage>
        <taxon>Bacteria</taxon>
        <taxon>Bacillati</taxon>
        <taxon>Bacillota</taxon>
        <taxon>Clostridia</taxon>
        <taxon>Peptostreptococcales</taxon>
        <taxon>Peptostreptococcaceae</taxon>
        <taxon>Paraclostridium</taxon>
    </lineage>
</organism>
<protein>
    <recommendedName>
        <fullName evidence="6">Dynamin N-terminal domain-containing protein</fullName>
    </recommendedName>
</protein>
<dbReference type="GO" id="GO:0005525">
    <property type="term" value="F:GTP binding"/>
    <property type="evidence" value="ECO:0007669"/>
    <property type="project" value="UniProtKB-KW"/>
</dbReference>
<evidence type="ECO:0000256" key="1">
    <source>
        <dbReference type="ARBA" id="ARBA00004370"/>
    </source>
</evidence>